<dbReference type="InterPro" id="IPR035892">
    <property type="entry name" value="C2_domain_sf"/>
</dbReference>
<comment type="subcellular location">
    <subcellularLocation>
        <location evidence="1">Membrane</location>
        <topology evidence="1">Single-pass membrane protein</topology>
    </subcellularLocation>
</comment>
<keyword evidence="4 7" id="KW-1133">Transmembrane helix</keyword>
<feature type="domain" description="C2" evidence="8">
    <location>
        <begin position="1158"/>
        <end position="1278"/>
    </location>
</feature>
<evidence type="ECO:0000256" key="6">
    <source>
        <dbReference type="SAM" id="MobiDB-lite"/>
    </source>
</evidence>
<evidence type="ECO:0000313" key="10">
    <source>
        <dbReference type="Proteomes" id="UP001295684"/>
    </source>
</evidence>
<dbReference type="InterPro" id="IPR037721">
    <property type="entry name" value="Ferlin"/>
</dbReference>
<keyword evidence="3" id="KW-0677">Repeat</keyword>
<dbReference type="Proteomes" id="UP001295684">
    <property type="component" value="Unassembled WGS sequence"/>
</dbReference>
<reference evidence="9" key="1">
    <citation type="submission" date="2023-07" db="EMBL/GenBank/DDBJ databases">
        <authorList>
            <consortium name="AG Swart"/>
            <person name="Singh M."/>
            <person name="Singh A."/>
            <person name="Seah K."/>
            <person name="Emmerich C."/>
        </authorList>
    </citation>
    <scope>NUCLEOTIDE SEQUENCE</scope>
    <source>
        <strain evidence="9">DP1</strain>
    </source>
</reference>
<name>A0AAD1U2I6_EUPCR</name>
<gene>
    <name evidence="9" type="ORF">ECRASSUSDP1_LOCUS228</name>
</gene>
<dbReference type="InterPro" id="IPR012968">
    <property type="entry name" value="FerIin_dom"/>
</dbReference>
<keyword evidence="5 7" id="KW-0472">Membrane</keyword>
<comment type="caution">
    <text evidence="9">The sequence shown here is derived from an EMBL/GenBank/DDBJ whole genome shotgun (WGS) entry which is preliminary data.</text>
</comment>
<evidence type="ECO:0000256" key="7">
    <source>
        <dbReference type="SAM" id="Phobius"/>
    </source>
</evidence>
<evidence type="ECO:0000256" key="3">
    <source>
        <dbReference type="ARBA" id="ARBA00022737"/>
    </source>
</evidence>
<dbReference type="Pfam" id="PF00168">
    <property type="entry name" value="C2"/>
    <property type="match status" value="5"/>
</dbReference>
<feature type="region of interest" description="Disordered" evidence="6">
    <location>
        <begin position="904"/>
        <end position="956"/>
    </location>
</feature>
<dbReference type="GO" id="GO:0007009">
    <property type="term" value="P:plasma membrane organization"/>
    <property type="evidence" value="ECO:0007669"/>
    <property type="project" value="TreeGrafter"/>
</dbReference>
<dbReference type="InterPro" id="IPR000008">
    <property type="entry name" value="C2_dom"/>
</dbReference>
<dbReference type="GO" id="GO:0016020">
    <property type="term" value="C:membrane"/>
    <property type="evidence" value="ECO:0007669"/>
    <property type="project" value="UniProtKB-SubCell"/>
</dbReference>
<feature type="domain" description="C2" evidence="8">
    <location>
        <begin position="1310"/>
        <end position="1435"/>
    </location>
</feature>
<keyword evidence="2 7" id="KW-0812">Transmembrane</keyword>
<sequence>MSDAEGESQNSDGGLIDEQLDAIDNVGVIKSGDYLIHILIHEARNLNAQGDDTVDPIVEANCLGKKKYTTCKDDVGCNSTIQWCEHLFFEPKDLSPEDIQNAKVKIRVLDQQMFKNAVVGVYELDLAYIYFKEKHAIFNQWVGLSNPSAKSFNELSGYLKISASVIGPGDEQVALNDGPNIDRTDKEVMLLPPHISMQYYQLKFRLVKAENLPKMDSFGTCDAFVKVNYLGKSIKTSVVTQKNDQVYWAQEIWLPVQFPIVSSRVVMQVYDYDTAADDIVGAISFDVVDILKKARKNEGSPWFWKDIYGAPQGVSGEHTSEMNRVPEVASNWKGRILMQVAAEKTDKPEMRIKPVPEEVMQDAANSGMFNTTRYEIKAEVRQGICLPHKKFKVKIKIGDFECKTKSPKKYGNGFSYWNYTFDEQIWDCPYHTLEDMADVFVYLMDGDDPVCFYRGKASDFNQPNAELKWVALINDLAVGSITDSYKAGMISFRLSIHNQDEFGDVDWNYVPAWSYDLSDEPDKYPIRANIYQCKELPPADDNGTSDPYVTIWSPFKANDTEKKMIRTRVVNDNNNPIFYNTVESFFYSVDYDWSPPVVLEIYDKDSGTFSSDDFIGRSVIFLDESEDCIARGDERPTPKWFPVKLGFRKDEPVMGQILVSFNILDPGERFSQSLYSIKLAPPTDDYEITINVLGMRNLESPGILPVRKAFINFMLRSLLPPHKAQAVENISTQPSATGSNPTISTVVKFKLSLPNEALYCPSLTCGVYDYIFKGISQPTIGNFVIPIGDLQHLQDDNFIKADEKTKDIIKSIHSKINSAEEEKKELERKRLEAQREREQEEDMKKGIKDKQEQKLRQELAAKGNMNLFQKAMILKNKSSGYKALGDNEDNADIEMGVIDTHEMDGSHEMEESKEERKENALFPIQHEEDEEDKDDQSNKADEKNEAKELINSKNERKTILKEKRTIRLKKMFRQMKLVGKNVVYPTYQYDDRLQIHRESIPPPKEVFMPVGYDPKHDSKQKHYRRFYEDELENIKEVMPKSPFQTYDIIRGQSRGISSGWFSKNAVDEAGEASTVKTVGKFKGIVSVINHQRAESFKQVRKTRIMILKESLNSLSRALFNEDFEFNYDDLNTAEGKELFTAKLHQIGCDELQIEKHFTEMNYQEELARLMMVRTPCIVRVYILDADELPPKDIGGSVDPYLVLKLNGKVLNERSNYISNCHNPEFNKMFEFHSEFPGSGLLKIQLWDYDRIFGDDFIGETLVDLEDRFFSPEWQSIKNKPVEFRQLYHKSTKVSQGVVKCWIEIIPAEAQMNSIPWNITPRPASDFEVRVVVWETSGIETMDWEGTSDIYCRAYFDSVDKNKRTDIHYRCMTGKGSFNYRLKFNISHPSKDHILNLQVWDADAFSKNDFIGDTQLNLILPIEDAALTNKPISLNKRYYESFLRDYMNGDPLLFDDDESFWIDLKDKRGQQNGKLKVKIDIVPKEHAESFIVGDGRSEPNHSPYLPPPVGRIVWSLNPWTMLNQCVAPGARNKVICAICCILCLVIFFLLLPNIMGEVIAGIIV</sequence>
<dbReference type="SMART" id="SM01202">
    <property type="entry name" value="FerI"/>
    <property type="match status" value="1"/>
</dbReference>
<organism evidence="9 10">
    <name type="scientific">Euplotes crassus</name>
    <dbReference type="NCBI Taxonomy" id="5936"/>
    <lineage>
        <taxon>Eukaryota</taxon>
        <taxon>Sar</taxon>
        <taxon>Alveolata</taxon>
        <taxon>Ciliophora</taxon>
        <taxon>Intramacronucleata</taxon>
        <taxon>Spirotrichea</taxon>
        <taxon>Hypotrichia</taxon>
        <taxon>Euplotida</taxon>
        <taxon>Euplotidae</taxon>
        <taxon>Moneuplotes</taxon>
    </lineage>
</organism>
<feature type="region of interest" description="Disordered" evidence="6">
    <location>
        <begin position="827"/>
        <end position="850"/>
    </location>
</feature>
<feature type="domain" description="C2" evidence="8">
    <location>
        <begin position="507"/>
        <end position="641"/>
    </location>
</feature>
<protein>
    <recommendedName>
        <fullName evidence="8">C2 domain-containing protein</fullName>
    </recommendedName>
</protein>
<dbReference type="PROSITE" id="PS50004">
    <property type="entry name" value="C2"/>
    <property type="match status" value="5"/>
</dbReference>
<evidence type="ECO:0000256" key="4">
    <source>
        <dbReference type="ARBA" id="ARBA00022989"/>
    </source>
</evidence>
<dbReference type="EMBL" id="CAMPGE010000214">
    <property type="protein sequence ID" value="CAI2358944.1"/>
    <property type="molecule type" value="Genomic_DNA"/>
</dbReference>
<dbReference type="SUPFAM" id="SSF49562">
    <property type="entry name" value="C2 domain (Calcium/lipid-binding domain, CaLB)"/>
    <property type="match status" value="5"/>
</dbReference>
<dbReference type="CDD" id="cd04037">
    <property type="entry name" value="C2E_Ferlin"/>
    <property type="match status" value="1"/>
</dbReference>
<feature type="compositionally biased region" description="Basic and acidic residues" evidence="6">
    <location>
        <begin position="904"/>
        <end position="919"/>
    </location>
</feature>
<accession>A0AAD1U2I6</accession>
<dbReference type="PANTHER" id="PTHR12546">
    <property type="entry name" value="FER-1-LIKE"/>
    <property type="match status" value="1"/>
</dbReference>
<dbReference type="InterPro" id="IPR037724">
    <property type="entry name" value="C2E_Ferlin"/>
</dbReference>
<feature type="transmembrane region" description="Helical" evidence="7">
    <location>
        <begin position="1531"/>
        <end position="1550"/>
    </location>
</feature>
<dbReference type="PANTHER" id="PTHR12546:SF33">
    <property type="entry name" value="SPERM VESICLE FUSION PROTEIN FER-1"/>
    <property type="match status" value="1"/>
</dbReference>
<evidence type="ECO:0000256" key="5">
    <source>
        <dbReference type="ARBA" id="ARBA00023136"/>
    </source>
</evidence>
<feature type="domain" description="C2" evidence="8">
    <location>
        <begin position="14"/>
        <end position="142"/>
    </location>
</feature>
<dbReference type="CDD" id="cd00030">
    <property type="entry name" value="C2"/>
    <property type="match status" value="1"/>
</dbReference>
<evidence type="ECO:0000313" key="9">
    <source>
        <dbReference type="EMBL" id="CAI2358944.1"/>
    </source>
</evidence>
<proteinExistence type="predicted"/>
<evidence type="ECO:0000256" key="2">
    <source>
        <dbReference type="ARBA" id="ARBA00022692"/>
    </source>
</evidence>
<dbReference type="SMART" id="SM00239">
    <property type="entry name" value="C2"/>
    <property type="match status" value="5"/>
</dbReference>
<evidence type="ECO:0000256" key="1">
    <source>
        <dbReference type="ARBA" id="ARBA00004167"/>
    </source>
</evidence>
<evidence type="ECO:0000259" key="8">
    <source>
        <dbReference type="PROSITE" id="PS50004"/>
    </source>
</evidence>
<feature type="compositionally biased region" description="Basic and acidic residues" evidence="6">
    <location>
        <begin position="935"/>
        <end position="956"/>
    </location>
</feature>
<feature type="domain" description="C2" evidence="8">
    <location>
        <begin position="182"/>
        <end position="303"/>
    </location>
</feature>
<dbReference type="Gene3D" id="2.60.40.150">
    <property type="entry name" value="C2 domain"/>
    <property type="match status" value="5"/>
</dbReference>
<keyword evidence="10" id="KW-1185">Reference proteome</keyword>